<proteinExistence type="inferred from homology"/>
<keyword evidence="4 6" id="KW-0378">Hydrolase</keyword>
<evidence type="ECO:0000256" key="1">
    <source>
        <dbReference type="ARBA" id="ARBA00007401"/>
    </source>
</evidence>
<dbReference type="GO" id="GO:0005975">
    <property type="term" value="P:carbohydrate metabolic process"/>
    <property type="evidence" value="ECO:0007669"/>
    <property type="project" value="InterPro"/>
</dbReference>
<sequence length="566" mass="66596">MIRLFTQHKVRKQKELEGLWDFTILSDNENIFQKKFTHKMWVPGCWETHPEFSKFRGKALYKTTIECDRKTNLRFVFKGVSHTAEVFFDNFKITQHYNAYTPFDAIVKSVEKGKHELLVMVDNSFSEDSALHIPNDYFTYGGIIRPIVMEEINDIFIKRLEFSPALIDDNTWTAEISVYVRNISDKAANVKIDGNLDNWHLDFGVWCVREEQELKISKKFTFDGIRAWSSENPQLYLLNIRLWKDDSNECIDDLIERVGFREIKVSSSKIYINGKPVFFKGFNRHEDHPDYGCAIPFQMMVKDIELIKQSGANMIRTSHYPNDERFLDLCDEYGIYVWEENHARGLTLQQMQNPNFDIQCENCNREMVLNHYNHPSIVIWGILNECASHTPEGREKYKKQIEQIRKMDKTRPITFASCMHFSDLCLDLVDIISMNIYSGWYEDRDANEFFDKLYCWIQQAGGAGKPIIISEFGAEGLYGFRDPFARVKWSEERQADILEDNLKVYLNREEISGALIWQFCDCKVTEEGKVFLGRARTKNNKGVFDEYRRPKLAYDIVKKFFMYKNG</sequence>
<dbReference type="InterPro" id="IPR013783">
    <property type="entry name" value="Ig-like_fold"/>
</dbReference>
<dbReference type="EMBL" id="CP002164">
    <property type="protein sequence ID" value="ADL41554.1"/>
    <property type="molecule type" value="Genomic_DNA"/>
</dbReference>
<evidence type="ECO:0000313" key="11">
    <source>
        <dbReference type="Proteomes" id="UP000000347"/>
    </source>
</evidence>
<dbReference type="PANTHER" id="PTHR10066:SF67">
    <property type="entry name" value="BETA-GLUCURONIDASE"/>
    <property type="match status" value="1"/>
</dbReference>
<evidence type="ECO:0000256" key="5">
    <source>
        <dbReference type="ARBA" id="ARBA00023295"/>
    </source>
</evidence>
<dbReference type="InterPro" id="IPR023230">
    <property type="entry name" value="Glyco_hydro_2_CS"/>
</dbReference>
<dbReference type="Pfam" id="PF02836">
    <property type="entry name" value="Glyco_hydro_2_C"/>
    <property type="match status" value="1"/>
</dbReference>
<keyword evidence="11" id="KW-1185">Reference proteome</keyword>
<feature type="domain" description="Glycoside hydrolase family 2 immunoglobulin-like beta-sandwich" evidence="7">
    <location>
        <begin position="156"/>
        <end position="261"/>
    </location>
</feature>
<feature type="domain" description="Glycosyl hydrolases family 2 sugar binding" evidence="9">
    <location>
        <begin position="49"/>
        <end position="148"/>
    </location>
</feature>
<dbReference type="InterPro" id="IPR006101">
    <property type="entry name" value="Glyco_hydro_2"/>
</dbReference>
<dbReference type="InterPro" id="IPR006103">
    <property type="entry name" value="Glyco_hydro_2_cat"/>
</dbReference>
<dbReference type="InterPro" id="IPR006104">
    <property type="entry name" value="Glyco_hydro_2_N"/>
</dbReference>
<dbReference type="KEGG" id="cob:COB47_0195"/>
<dbReference type="PRINTS" id="PR00132">
    <property type="entry name" value="GLHYDRLASE2"/>
</dbReference>
<evidence type="ECO:0000259" key="7">
    <source>
        <dbReference type="Pfam" id="PF00703"/>
    </source>
</evidence>
<dbReference type="OrthoDB" id="9762066at2"/>
<dbReference type="SUPFAM" id="SSF49785">
    <property type="entry name" value="Galactose-binding domain-like"/>
    <property type="match status" value="1"/>
</dbReference>
<dbReference type="Gene3D" id="2.60.40.10">
    <property type="entry name" value="Immunoglobulins"/>
    <property type="match status" value="1"/>
</dbReference>
<dbReference type="InterPro" id="IPR006102">
    <property type="entry name" value="Ig-like_GH2"/>
</dbReference>
<dbReference type="EC" id="3.2.1.31" evidence="2"/>
<evidence type="ECO:0000256" key="4">
    <source>
        <dbReference type="ARBA" id="ARBA00022801"/>
    </source>
</evidence>
<protein>
    <recommendedName>
        <fullName evidence="3">Beta-glucuronidase</fullName>
        <ecNumber evidence="2">3.2.1.31</ecNumber>
    </recommendedName>
</protein>
<comment type="similarity">
    <text evidence="1 6">Belongs to the glycosyl hydrolase 2 family.</text>
</comment>
<dbReference type="Pfam" id="PF02837">
    <property type="entry name" value="Glyco_hydro_2_N"/>
    <property type="match status" value="1"/>
</dbReference>
<dbReference type="CAZy" id="GH2">
    <property type="family name" value="Glycoside Hydrolase Family 2"/>
</dbReference>
<evidence type="ECO:0000313" key="10">
    <source>
        <dbReference type="EMBL" id="ADL41554.1"/>
    </source>
</evidence>
<dbReference type="AlphaFoldDB" id="D9THI9"/>
<dbReference type="STRING" id="608506.COB47_0195"/>
<name>D9THI9_CALOO</name>
<dbReference type="GO" id="GO:0030246">
    <property type="term" value="F:carbohydrate binding"/>
    <property type="evidence" value="ECO:0007669"/>
    <property type="project" value="TreeGrafter"/>
</dbReference>
<feature type="domain" description="Glycoside hydrolase family 2 catalytic" evidence="8">
    <location>
        <begin position="263"/>
        <end position="560"/>
    </location>
</feature>
<dbReference type="HOGENOM" id="CLU_006501_6_3_9"/>
<organism evidence="10 11">
    <name type="scientific">Caldicellulosiruptor obsidiansis (strain ATCC BAA-2073 / JCM 16842 / OB47)</name>
    <dbReference type="NCBI Taxonomy" id="608506"/>
    <lineage>
        <taxon>Bacteria</taxon>
        <taxon>Bacillati</taxon>
        <taxon>Bacillota</taxon>
        <taxon>Bacillota incertae sedis</taxon>
        <taxon>Caldicellulosiruptorales</taxon>
        <taxon>Caldicellulosiruptoraceae</taxon>
        <taxon>Caldicellulosiruptor</taxon>
    </lineage>
</organism>
<evidence type="ECO:0000256" key="2">
    <source>
        <dbReference type="ARBA" id="ARBA00012761"/>
    </source>
</evidence>
<dbReference type="eggNOG" id="COG3250">
    <property type="taxonomic scope" value="Bacteria"/>
</dbReference>
<gene>
    <name evidence="10" type="ordered locus">COB47_0195</name>
</gene>
<dbReference type="PROSITE" id="PS00719">
    <property type="entry name" value="GLYCOSYL_HYDROL_F2_1"/>
    <property type="match status" value="1"/>
</dbReference>
<evidence type="ECO:0000259" key="8">
    <source>
        <dbReference type="Pfam" id="PF02836"/>
    </source>
</evidence>
<dbReference type="InterPro" id="IPR017853">
    <property type="entry name" value="GH"/>
</dbReference>
<dbReference type="PANTHER" id="PTHR10066">
    <property type="entry name" value="BETA-GLUCURONIDASE"/>
    <property type="match status" value="1"/>
</dbReference>
<reference evidence="10 11" key="1">
    <citation type="journal article" date="2010" name="J. Bacteriol.">
        <title>Complete genome sequence of the cellulolytic thermophile Caldicellulosiruptor obsidiansis OB47T.</title>
        <authorList>
            <person name="Elkins J.G."/>
            <person name="Lochner A."/>
            <person name="Hamilton-Brehm S.D."/>
            <person name="Davenport K.W."/>
            <person name="Podar M."/>
            <person name="Brown S.D."/>
            <person name="Land M.L."/>
            <person name="Hauser L.J."/>
            <person name="Klingeman D.M."/>
            <person name="Raman B."/>
            <person name="Goodwin L.A."/>
            <person name="Tapia R."/>
            <person name="Meincke L.J."/>
            <person name="Detter J.C."/>
            <person name="Bruce D.C."/>
            <person name="Han C.S."/>
            <person name="Palumbo A.V."/>
            <person name="Cottingham R.W."/>
            <person name="Keller M."/>
            <person name="Graham D.E."/>
        </authorList>
    </citation>
    <scope>NUCLEOTIDE SEQUENCE [LARGE SCALE GENOMIC DNA]</scope>
    <source>
        <strain evidence="11">ATCC BAA-2073 / strain OB47</strain>
    </source>
</reference>
<evidence type="ECO:0000256" key="6">
    <source>
        <dbReference type="RuleBase" id="RU361154"/>
    </source>
</evidence>
<dbReference type="Gene3D" id="3.20.20.80">
    <property type="entry name" value="Glycosidases"/>
    <property type="match status" value="1"/>
</dbReference>
<keyword evidence="5 6" id="KW-0326">Glycosidase</keyword>
<dbReference type="RefSeq" id="WP_013289560.1">
    <property type="nucleotide sequence ID" value="NC_014392.1"/>
</dbReference>
<dbReference type="SUPFAM" id="SSF49303">
    <property type="entry name" value="beta-Galactosidase/glucuronidase domain"/>
    <property type="match status" value="1"/>
</dbReference>
<dbReference type="InterPro" id="IPR036156">
    <property type="entry name" value="Beta-gal/glucu_dom_sf"/>
</dbReference>
<dbReference type="GO" id="GO:0019391">
    <property type="term" value="P:glucuronoside catabolic process"/>
    <property type="evidence" value="ECO:0007669"/>
    <property type="project" value="TreeGrafter"/>
</dbReference>
<dbReference type="SUPFAM" id="SSF51445">
    <property type="entry name" value="(Trans)glycosidases"/>
    <property type="match status" value="1"/>
</dbReference>
<dbReference type="InterPro" id="IPR008979">
    <property type="entry name" value="Galactose-bd-like_sf"/>
</dbReference>
<dbReference type="GO" id="GO:0004566">
    <property type="term" value="F:beta-glucuronidase activity"/>
    <property type="evidence" value="ECO:0007669"/>
    <property type="project" value="UniProtKB-EC"/>
</dbReference>
<dbReference type="Pfam" id="PF00703">
    <property type="entry name" value="Glyco_hydro_2"/>
    <property type="match status" value="1"/>
</dbReference>
<evidence type="ECO:0000259" key="9">
    <source>
        <dbReference type="Pfam" id="PF02837"/>
    </source>
</evidence>
<accession>D9THI9</accession>
<dbReference type="Gene3D" id="2.60.120.260">
    <property type="entry name" value="Galactose-binding domain-like"/>
    <property type="match status" value="1"/>
</dbReference>
<evidence type="ECO:0000256" key="3">
    <source>
        <dbReference type="ARBA" id="ARBA00016205"/>
    </source>
</evidence>
<dbReference type="Proteomes" id="UP000000347">
    <property type="component" value="Chromosome"/>
</dbReference>